<dbReference type="GO" id="GO:0005694">
    <property type="term" value="C:chromosome"/>
    <property type="evidence" value="ECO:0007669"/>
    <property type="project" value="UniProtKB-SubCell"/>
</dbReference>
<feature type="domain" description="SET" evidence="15">
    <location>
        <begin position="342"/>
        <end position="468"/>
    </location>
</feature>
<evidence type="ECO:0000259" key="17">
    <source>
        <dbReference type="PROSITE" id="PS50868"/>
    </source>
</evidence>
<dbReference type="PIRSF" id="PIRSF009343">
    <property type="entry name" value="SUV39_SET"/>
    <property type="match status" value="1"/>
</dbReference>
<gene>
    <name evidence="18" type="ORF">MAM1_0093c04974</name>
</gene>
<dbReference type="GO" id="GO:0032259">
    <property type="term" value="P:methylation"/>
    <property type="evidence" value="ECO:0007669"/>
    <property type="project" value="UniProtKB-KW"/>
</dbReference>
<dbReference type="InterPro" id="IPR000953">
    <property type="entry name" value="Chromo/chromo_shadow_dom"/>
</dbReference>
<dbReference type="Pfam" id="PF05033">
    <property type="entry name" value="Pre-SET"/>
    <property type="match status" value="1"/>
</dbReference>
<feature type="binding site" evidence="12">
    <location>
        <position position="321"/>
    </location>
    <ligand>
        <name>Zn(2+)</name>
        <dbReference type="ChEBI" id="CHEBI:29105"/>
        <label>2</label>
    </ligand>
</feature>
<comment type="subcellular location">
    <subcellularLocation>
        <location evidence="2">Chromosome</location>
    </subcellularLocation>
    <subcellularLocation>
        <location evidence="1 11">Nucleus</location>
    </subcellularLocation>
</comment>
<dbReference type="InterPro" id="IPR046341">
    <property type="entry name" value="SET_dom_sf"/>
</dbReference>
<keyword evidence="3" id="KW-0158">Chromosome</keyword>
<keyword evidence="10 11" id="KW-0539">Nucleus</keyword>
<evidence type="ECO:0000256" key="13">
    <source>
        <dbReference type="SAM" id="MobiDB-lite"/>
    </source>
</evidence>
<name>A0A0C9MTQ7_9FUNG</name>
<feature type="domain" description="Pre-SET" evidence="16">
    <location>
        <begin position="284"/>
        <end position="339"/>
    </location>
</feature>
<dbReference type="PROSITE" id="PS50013">
    <property type="entry name" value="CHROMO_2"/>
    <property type="match status" value="1"/>
</dbReference>
<dbReference type="STRING" id="91626.A0A0C9MTQ7"/>
<feature type="binding site" evidence="12">
    <location>
        <position position="325"/>
    </location>
    <ligand>
        <name>Zn(2+)</name>
        <dbReference type="ChEBI" id="CHEBI:29105"/>
        <label>2</label>
    </ligand>
</feature>
<keyword evidence="6 11" id="KW-0949">S-adenosyl-L-methionine</keyword>
<dbReference type="InterPro" id="IPR050973">
    <property type="entry name" value="H3K9_Histone-Lys_N-MTase"/>
</dbReference>
<organism evidence="18">
    <name type="scientific">Mucor ambiguus</name>
    <dbReference type="NCBI Taxonomy" id="91626"/>
    <lineage>
        <taxon>Eukaryota</taxon>
        <taxon>Fungi</taxon>
        <taxon>Fungi incertae sedis</taxon>
        <taxon>Mucoromycota</taxon>
        <taxon>Mucoromycotina</taxon>
        <taxon>Mucoromycetes</taxon>
        <taxon>Mucorales</taxon>
        <taxon>Mucorineae</taxon>
        <taxon>Mucoraceae</taxon>
        <taxon>Mucor</taxon>
    </lineage>
</organism>
<feature type="binding site" evidence="12">
    <location>
        <position position="331"/>
    </location>
    <ligand>
        <name>Zn(2+)</name>
        <dbReference type="ChEBI" id="CHEBI:29105"/>
        <label>3</label>
    </ligand>
</feature>
<feature type="binding site" evidence="12">
    <location>
        <position position="321"/>
    </location>
    <ligand>
        <name>Zn(2+)</name>
        <dbReference type="ChEBI" id="CHEBI:29105"/>
        <label>3</label>
    </ligand>
</feature>
<dbReference type="PROSITE" id="PS50280">
    <property type="entry name" value="SET"/>
    <property type="match status" value="1"/>
</dbReference>
<keyword evidence="19" id="KW-1185">Reference proteome</keyword>
<evidence type="ECO:0000259" key="16">
    <source>
        <dbReference type="PROSITE" id="PS50867"/>
    </source>
</evidence>
<feature type="binding site" evidence="12">
    <location>
        <position position="428"/>
    </location>
    <ligand>
        <name>Zn(2+)</name>
        <dbReference type="ChEBI" id="CHEBI:29105"/>
        <label>4</label>
    </ligand>
</feature>
<evidence type="ECO:0000256" key="1">
    <source>
        <dbReference type="ARBA" id="ARBA00004123"/>
    </source>
</evidence>
<evidence type="ECO:0000256" key="5">
    <source>
        <dbReference type="ARBA" id="ARBA00022679"/>
    </source>
</evidence>
<dbReference type="EMBL" id="DF836382">
    <property type="protein sequence ID" value="GAN05503.1"/>
    <property type="molecule type" value="Genomic_DNA"/>
</dbReference>
<dbReference type="Pfam" id="PF00856">
    <property type="entry name" value="SET"/>
    <property type="match status" value="1"/>
</dbReference>
<feature type="binding site" evidence="12">
    <location>
        <position position="286"/>
    </location>
    <ligand>
        <name>Zn(2+)</name>
        <dbReference type="ChEBI" id="CHEBI:29105"/>
        <label>2</label>
    </ligand>
</feature>
<feature type="domain" description="Post-SET" evidence="17">
    <location>
        <begin position="483"/>
        <end position="499"/>
    </location>
</feature>
<feature type="binding site" evidence="12">
    <location>
        <position position="294"/>
    </location>
    <ligand>
        <name>Zn(2+)</name>
        <dbReference type="ChEBI" id="CHEBI:29105"/>
        <label>2</label>
    </ligand>
</feature>
<feature type="binding site" evidence="12">
    <location>
        <position position="286"/>
    </location>
    <ligand>
        <name>Zn(2+)</name>
        <dbReference type="ChEBI" id="CHEBI:29105"/>
        <label>1</label>
    </ligand>
</feature>
<dbReference type="PROSITE" id="PS50868">
    <property type="entry name" value="POST_SET"/>
    <property type="match status" value="1"/>
</dbReference>
<keyword evidence="9 11" id="KW-0156">Chromatin regulator</keyword>
<evidence type="ECO:0000256" key="10">
    <source>
        <dbReference type="ARBA" id="ARBA00023242"/>
    </source>
</evidence>
<dbReference type="SUPFAM" id="SSF54160">
    <property type="entry name" value="Chromo domain-like"/>
    <property type="match status" value="1"/>
</dbReference>
<comment type="catalytic activity">
    <reaction evidence="11">
        <text>L-lysyl(9)-[histone H3] + 3 S-adenosyl-L-methionine = N(6),N(6),N(6)-trimethyl-L-lysyl(9)-[histone H3] + 3 S-adenosyl-L-homocysteine + 3 H(+)</text>
        <dbReference type="Rhea" id="RHEA:60276"/>
        <dbReference type="Rhea" id="RHEA-COMP:15538"/>
        <dbReference type="Rhea" id="RHEA-COMP:15546"/>
        <dbReference type="ChEBI" id="CHEBI:15378"/>
        <dbReference type="ChEBI" id="CHEBI:29969"/>
        <dbReference type="ChEBI" id="CHEBI:57856"/>
        <dbReference type="ChEBI" id="CHEBI:59789"/>
        <dbReference type="ChEBI" id="CHEBI:61961"/>
        <dbReference type="EC" id="2.1.1.355"/>
    </reaction>
</comment>
<evidence type="ECO:0000259" key="14">
    <source>
        <dbReference type="PROSITE" id="PS50013"/>
    </source>
</evidence>
<feature type="binding site" evidence="12">
    <location>
        <position position="288"/>
    </location>
    <ligand>
        <name>Zn(2+)</name>
        <dbReference type="ChEBI" id="CHEBI:29105"/>
        <label>1</label>
    </ligand>
</feature>
<proteinExistence type="inferred from homology"/>
<protein>
    <recommendedName>
        <fullName evidence="11">Histone-lysine N-methyltransferase</fullName>
        <ecNumber evidence="11">2.1.1.355</ecNumber>
    </recommendedName>
</protein>
<dbReference type="PANTHER" id="PTHR46223:SF3">
    <property type="entry name" value="HISTONE-LYSINE N-METHYLTRANSFERASE SET-23"/>
    <property type="match status" value="1"/>
</dbReference>
<dbReference type="OrthoDB" id="308383at2759"/>
<keyword evidence="7 11" id="KW-0479">Metal-binding</keyword>
<dbReference type="InterPro" id="IPR007728">
    <property type="entry name" value="Pre-SET_dom"/>
</dbReference>
<dbReference type="Pfam" id="PF00385">
    <property type="entry name" value="Chromo"/>
    <property type="match status" value="1"/>
</dbReference>
<sequence>MSNDNSVTNGLAADEFVVSMDCRGGWRQMCVSRIAGTKKQNETRYFLVEWDGYALNENTWEQEHNVYSEQAIKDFYNTYRKEKHLAKNFDLDSLEKKLLLMNSYDPDTKSYTPTNLPAVNTVKSSAISTKTATITTATTTTIASAKAITSKVSSSKKITTKLYLNPPNPPKTSKKRSRTSLESETNSVMVAKPVKMKNGKEGVPKDQLETFEQAIETVKQSVENKFPIVRTSNQKNAHAFNVENLKTKVSIINEVDEELPASFVYIDQLKYTSPVQPPDPDFLTGCDCNRFSDCIDACHDVSAYGDDGRLIINQGTAIYECNQSCECGVRCKNRVVQRGRKIPLQVYKTKGKGWGVRSLQDIPKGTFIEEYIGEVITVEEGDSRGVVYDVLGCSYLFDMDFAQSELPTKYVIDSHALGNVSRFFNHSCSPNLEVFAVFYDSADNQMHRLAFFAKRDIHKNEELCFDYNGRTDVSNDERNKGAARYACHCEAPGCRKWIYQ</sequence>
<feature type="domain" description="Chromo" evidence="14">
    <location>
        <begin position="29"/>
        <end position="87"/>
    </location>
</feature>
<dbReference type="InterPro" id="IPR011381">
    <property type="entry name" value="H3-K9_MeTrfase_SUV39H1/2-like"/>
</dbReference>
<dbReference type="GO" id="GO:0140949">
    <property type="term" value="F:histone H3K9 trimethyltransferase activity"/>
    <property type="evidence" value="ECO:0007669"/>
    <property type="project" value="UniProtKB-EC"/>
</dbReference>
<feature type="region of interest" description="Disordered" evidence="13">
    <location>
        <begin position="165"/>
        <end position="184"/>
    </location>
</feature>
<accession>A0A0C9MTQ7</accession>
<dbReference type="AlphaFoldDB" id="A0A0C9MTQ7"/>
<dbReference type="GO" id="GO:0005634">
    <property type="term" value="C:nucleus"/>
    <property type="evidence" value="ECO:0007669"/>
    <property type="project" value="UniProtKB-SubCell"/>
</dbReference>
<dbReference type="InterPro" id="IPR023780">
    <property type="entry name" value="Chromo_domain"/>
</dbReference>
<feature type="binding site" evidence="12">
    <location>
        <position position="487"/>
    </location>
    <ligand>
        <name>Zn(2+)</name>
        <dbReference type="ChEBI" id="CHEBI:29105"/>
        <label>4</label>
    </ligand>
</feature>
<feature type="binding site" evidence="12">
    <location>
        <position position="494"/>
    </location>
    <ligand>
        <name>Zn(2+)</name>
        <dbReference type="ChEBI" id="CHEBI:29105"/>
        <label>4</label>
    </ligand>
</feature>
<evidence type="ECO:0000313" key="19">
    <source>
        <dbReference type="Proteomes" id="UP000053815"/>
    </source>
</evidence>
<dbReference type="Gene3D" id="2.170.270.10">
    <property type="entry name" value="SET domain"/>
    <property type="match status" value="1"/>
</dbReference>
<evidence type="ECO:0000259" key="15">
    <source>
        <dbReference type="PROSITE" id="PS50280"/>
    </source>
</evidence>
<evidence type="ECO:0000256" key="3">
    <source>
        <dbReference type="ARBA" id="ARBA00022454"/>
    </source>
</evidence>
<evidence type="ECO:0000256" key="7">
    <source>
        <dbReference type="ARBA" id="ARBA00022723"/>
    </source>
</evidence>
<evidence type="ECO:0000256" key="11">
    <source>
        <dbReference type="PIRNR" id="PIRNR009343"/>
    </source>
</evidence>
<evidence type="ECO:0000256" key="8">
    <source>
        <dbReference type="ARBA" id="ARBA00022833"/>
    </source>
</evidence>
<evidence type="ECO:0000256" key="2">
    <source>
        <dbReference type="ARBA" id="ARBA00004286"/>
    </source>
</evidence>
<dbReference type="PROSITE" id="PS50867">
    <property type="entry name" value="PRE_SET"/>
    <property type="match status" value="1"/>
</dbReference>
<dbReference type="SUPFAM" id="SSF82199">
    <property type="entry name" value="SET domain"/>
    <property type="match status" value="1"/>
</dbReference>
<dbReference type="GO" id="GO:0008270">
    <property type="term" value="F:zinc ion binding"/>
    <property type="evidence" value="ECO:0007669"/>
    <property type="project" value="UniProtKB-UniRule"/>
</dbReference>
<evidence type="ECO:0000313" key="18">
    <source>
        <dbReference type="EMBL" id="GAN05503.1"/>
    </source>
</evidence>
<keyword evidence="4 11" id="KW-0489">Methyltransferase</keyword>
<keyword evidence="8 11" id="KW-0862">Zinc</keyword>
<dbReference type="EC" id="2.1.1.355" evidence="11"/>
<evidence type="ECO:0000256" key="9">
    <source>
        <dbReference type="ARBA" id="ARBA00022853"/>
    </source>
</evidence>
<dbReference type="InterPro" id="IPR016197">
    <property type="entry name" value="Chromo-like_dom_sf"/>
</dbReference>
<reference evidence="18" key="1">
    <citation type="submission" date="2014-09" db="EMBL/GenBank/DDBJ databases">
        <title>Draft genome sequence of an oleaginous Mucoromycotina fungus Mucor ambiguus NBRC6742.</title>
        <authorList>
            <person name="Takeda I."/>
            <person name="Yamane N."/>
            <person name="Morita T."/>
            <person name="Tamano K."/>
            <person name="Machida M."/>
            <person name="Baker S."/>
            <person name="Koike H."/>
        </authorList>
    </citation>
    <scope>NUCLEOTIDE SEQUENCE</scope>
    <source>
        <strain evidence="18">NBRC 6742</strain>
    </source>
</reference>
<dbReference type="SMART" id="SM00317">
    <property type="entry name" value="SET"/>
    <property type="match status" value="1"/>
</dbReference>
<keyword evidence="5 11" id="KW-0808">Transferase</keyword>
<dbReference type="PANTHER" id="PTHR46223">
    <property type="entry name" value="HISTONE-LYSINE N-METHYLTRANSFERASE SUV39H"/>
    <property type="match status" value="1"/>
</dbReference>
<evidence type="ECO:0000256" key="4">
    <source>
        <dbReference type="ARBA" id="ARBA00022603"/>
    </source>
</evidence>
<feature type="binding site" evidence="12">
    <location>
        <position position="327"/>
    </location>
    <ligand>
        <name>Zn(2+)</name>
        <dbReference type="ChEBI" id="CHEBI:29105"/>
        <label>3</label>
    </ligand>
</feature>
<comment type="similarity">
    <text evidence="11">Belongs to the class V-like SAM-binding methyltransferase superfamily. Histone-lysine methyltransferase family. Suvar3-9 subfamily.</text>
</comment>
<dbReference type="InterPro" id="IPR003616">
    <property type="entry name" value="Post-SET_dom"/>
</dbReference>
<dbReference type="InterPro" id="IPR001214">
    <property type="entry name" value="SET_dom"/>
</dbReference>
<evidence type="ECO:0000256" key="12">
    <source>
        <dbReference type="PIRSR" id="PIRSR009343-2"/>
    </source>
</evidence>
<dbReference type="Proteomes" id="UP000053815">
    <property type="component" value="Unassembled WGS sequence"/>
</dbReference>
<feature type="binding site" evidence="12">
    <location>
        <position position="489"/>
    </location>
    <ligand>
        <name>Zn(2+)</name>
        <dbReference type="ChEBI" id="CHEBI:29105"/>
        <label>4</label>
    </ligand>
</feature>
<dbReference type="SMART" id="SM00468">
    <property type="entry name" value="PreSET"/>
    <property type="match status" value="1"/>
</dbReference>
<evidence type="ECO:0000256" key="6">
    <source>
        <dbReference type="ARBA" id="ARBA00022691"/>
    </source>
</evidence>
<dbReference type="Gene3D" id="2.40.50.40">
    <property type="match status" value="1"/>
</dbReference>